<comment type="caution">
    <text evidence="2">The sequence shown here is derived from an EMBL/GenBank/DDBJ whole genome shotgun (WGS) entry which is preliminary data.</text>
</comment>
<dbReference type="Pfam" id="PF00702">
    <property type="entry name" value="Hydrolase"/>
    <property type="match status" value="1"/>
</dbReference>
<dbReference type="Gene3D" id="3.40.50.1000">
    <property type="entry name" value="HAD superfamily/HAD-like"/>
    <property type="match status" value="1"/>
</dbReference>
<evidence type="ECO:0008006" key="4">
    <source>
        <dbReference type="Google" id="ProtNLM"/>
    </source>
</evidence>
<organism evidence="2 3">
    <name type="scientific">Agromyces salentinus</name>
    <dbReference type="NCBI Taxonomy" id="269421"/>
    <lineage>
        <taxon>Bacteria</taxon>
        <taxon>Bacillati</taxon>
        <taxon>Actinomycetota</taxon>
        <taxon>Actinomycetes</taxon>
        <taxon>Micrococcales</taxon>
        <taxon>Microbacteriaceae</taxon>
        <taxon>Agromyces</taxon>
    </lineage>
</organism>
<keyword evidence="3" id="KW-1185">Reference proteome</keyword>
<dbReference type="EMBL" id="BAAANK010000002">
    <property type="protein sequence ID" value="GAA1828811.1"/>
    <property type="molecule type" value="Genomic_DNA"/>
</dbReference>
<dbReference type="InterPro" id="IPR022468">
    <property type="entry name" value="PhnX-like"/>
</dbReference>
<evidence type="ECO:0000256" key="1">
    <source>
        <dbReference type="SAM" id="MobiDB-lite"/>
    </source>
</evidence>
<name>A0ABN2MIV6_9MICO</name>
<dbReference type="NCBIfam" id="TIGR03351">
    <property type="entry name" value="PhnX-like"/>
    <property type="match status" value="1"/>
</dbReference>
<sequence length="313" mass="32097">MSTDHPNTASGVLDDVEELDALDAIERRREDLESPRAEAWDLDDERPGEDFDDDEDDDDDGEVLIELIVLDMAGTTVSDDGLVERAFALAAERSGIAVGDEFDAALQYVRDTMGQSKIEVFTALADGDVAAAERANAEFEGAYAELVGEVGVSEIPGARTVIEQLRAAGASVALTTGFAPVTRDAIIDALGWQGLADVVLSPADAGRGRPAPDMALTALLRTATGSVESMVVVGDTVSDIESGVNAGAGLVVGVLTGAHDREVLEAAGADEVIDHIGQLPLLLGLGRVATAEGADGAAAGAADRAGDASAGDE</sequence>
<dbReference type="InterPro" id="IPR036412">
    <property type="entry name" value="HAD-like_sf"/>
</dbReference>
<feature type="compositionally biased region" description="Basic and acidic residues" evidence="1">
    <location>
        <begin position="24"/>
        <end position="39"/>
    </location>
</feature>
<dbReference type="SFLD" id="SFLDG01129">
    <property type="entry name" value="C1.5:_HAD__Beta-PGM__Phosphata"/>
    <property type="match status" value="1"/>
</dbReference>
<feature type="region of interest" description="Disordered" evidence="1">
    <location>
        <begin position="24"/>
        <end position="58"/>
    </location>
</feature>
<dbReference type="SUPFAM" id="SSF56784">
    <property type="entry name" value="HAD-like"/>
    <property type="match status" value="1"/>
</dbReference>
<protein>
    <recommendedName>
        <fullName evidence="4">Phosphonatase-like hydrolase</fullName>
    </recommendedName>
</protein>
<dbReference type="InterPro" id="IPR050155">
    <property type="entry name" value="HAD-like_hydrolase_sf"/>
</dbReference>
<dbReference type="PANTHER" id="PTHR43434">
    <property type="entry name" value="PHOSPHOGLYCOLATE PHOSPHATASE"/>
    <property type="match status" value="1"/>
</dbReference>
<dbReference type="InterPro" id="IPR023214">
    <property type="entry name" value="HAD_sf"/>
</dbReference>
<proteinExistence type="predicted"/>
<evidence type="ECO:0000313" key="3">
    <source>
        <dbReference type="Proteomes" id="UP001501746"/>
    </source>
</evidence>
<gene>
    <name evidence="2" type="ORF">GCM10009750_10530</name>
</gene>
<evidence type="ECO:0000313" key="2">
    <source>
        <dbReference type="EMBL" id="GAA1828811.1"/>
    </source>
</evidence>
<reference evidence="2 3" key="1">
    <citation type="journal article" date="2019" name="Int. J. Syst. Evol. Microbiol.">
        <title>The Global Catalogue of Microorganisms (GCM) 10K type strain sequencing project: providing services to taxonomists for standard genome sequencing and annotation.</title>
        <authorList>
            <consortium name="The Broad Institute Genomics Platform"/>
            <consortium name="The Broad Institute Genome Sequencing Center for Infectious Disease"/>
            <person name="Wu L."/>
            <person name="Ma J."/>
        </authorList>
    </citation>
    <scope>NUCLEOTIDE SEQUENCE [LARGE SCALE GENOMIC DNA]</scope>
    <source>
        <strain evidence="2 3">JCM 14323</strain>
    </source>
</reference>
<dbReference type="SFLD" id="SFLDS00003">
    <property type="entry name" value="Haloacid_Dehalogenase"/>
    <property type="match status" value="1"/>
</dbReference>
<dbReference type="PANTHER" id="PTHR43434:SF19">
    <property type="entry name" value="PHOSPHONOACETALDEHYDE HYDROLASE"/>
    <property type="match status" value="1"/>
</dbReference>
<accession>A0ABN2MIV6</accession>
<dbReference type="Proteomes" id="UP001501746">
    <property type="component" value="Unassembled WGS sequence"/>
</dbReference>
<feature type="compositionally biased region" description="Acidic residues" evidence="1">
    <location>
        <begin position="40"/>
        <end position="58"/>
    </location>
</feature>
<dbReference type="RefSeq" id="WP_157427032.1">
    <property type="nucleotide sequence ID" value="NZ_BAAANK010000002.1"/>
</dbReference>